<dbReference type="SMART" id="SM00486">
    <property type="entry name" value="POLBc"/>
    <property type="match status" value="1"/>
</dbReference>
<keyword evidence="2 7" id="KW-0808">Transferase</keyword>
<dbReference type="InterPro" id="IPR006172">
    <property type="entry name" value="DNA-dir_DNA_pol_B"/>
</dbReference>
<keyword evidence="3 7" id="KW-0548">Nucleotidyltransferase</keyword>
<dbReference type="EMBL" id="DUIH01000021">
    <property type="protein sequence ID" value="HIH70137.1"/>
    <property type="molecule type" value="Genomic_DNA"/>
</dbReference>
<dbReference type="GO" id="GO:0000166">
    <property type="term" value="F:nucleotide binding"/>
    <property type="evidence" value="ECO:0007669"/>
    <property type="project" value="InterPro"/>
</dbReference>
<dbReference type="GO" id="GO:0003887">
    <property type="term" value="F:DNA-directed DNA polymerase activity"/>
    <property type="evidence" value="ECO:0007669"/>
    <property type="project" value="UniProtKB-KW"/>
</dbReference>
<evidence type="ECO:0000256" key="7">
    <source>
        <dbReference type="RuleBase" id="RU000442"/>
    </source>
</evidence>
<dbReference type="PANTHER" id="PTHR10322:SF23">
    <property type="entry name" value="DNA POLYMERASE DELTA CATALYTIC SUBUNIT"/>
    <property type="match status" value="1"/>
</dbReference>
<evidence type="ECO:0000256" key="1">
    <source>
        <dbReference type="ARBA" id="ARBA00005755"/>
    </source>
</evidence>
<dbReference type="Pfam" id="PF03104">
    <property type="entry name" value="DNA_pol_B_exo1"/>
    <property type="match status" value="1"/>
</dbReference>
<dbReference type="InterPro" id="IPR043502">
    <property type="entry name" value="DNA/RNA_pol_sf"/>
</dbReference>
<dbReference type="AlphaFoldDB" id="A0A832RYA1"/>
<evidence type="ECO:0000256" key="5">
    <source>
        <dbReference type="ARBA" id="ARBA00023125"/>
    </source>
</evidence>
<dbReference type="InterPro" id="IPR012337">
    <property type="entry name" value="RNaseH-like_sf"/>
</dbReference>
<dbReference type="InterPro" id="IPR006133">
    <property type="entry name" value="DNA-dir_DNA_pol_B_exonuc"/>
</dbReference>
<reference evidence="10" key="1">
    <citation type="journal article" date="2020" name="bioRxiv">
        <title>A rank-normalized archaeal taxonomy based on genome phylogeny resolves widespread incomplete and uneven classifications.</title>
        <authorList>
            <person name="Rinke C."/>
            <person name="Chuvochina M."/>
            <person name="Mussig A.J."/>
            <person name="Chaumeil P.-A."/>
            <person name="Waite D.W."/>
            <person name="Whitman W.B."/>
            <person name="Parks D.H."/>
            <person name="Hugenholtz P."/>
        </authorList>
    </citation>
    <scope>NUCLEOTIDE SEQUENCE</scope>
    <source>
        <strain evidence="10">UBA12518</strain>
    </source>
</reference>
<dbReference type="Gene3D" id="1.10.287.690">
    <property type="entry name" value="Helix hairpin bin"/>
    <property type="match status" value="1"/>
</dbReference>
<dbReference type="InterPro" id="IPR050240">
    <property type="entry name" value="DNA_pol_type-B"/>
</dbReference>
<comment type="catalytic activity">
    <reaction evidence="6 7">
        <text>DNA(n) + a 2'-deoxyribonucleoside 5'-triphosphate = DNA(n+1) + diphosphate</text>
        <dbReference type="Rhea" id="RHEA:22508"/>
        <dbReference type="Rhea" id="RHEA-COMP:17339"/>
        <dbReference type="Rhea" id="RHEA-COMP:17340"/>
        <dbReference type="ChEBI" id="CHEBI:33019"/>
        <dbReference type="ChEBI" id="CHEBI:61560"/>
        <dbReference type="ChEBI" id="CHEBI:173112"/>
        <dbReference type="EC" id="2.7.7.7"/>
    </reaction>
</comment>
<keyword evidence="5 7" id="KW-0238">DNA-binding</keyword>
<keyword evidence="7" id="KW-0235">DNA replication</keyword>
<evidence type="ECO:0000313" key="10">
    <source>
        <dbReference type="EMBL" id="HIH70137.1"/>
    </source>
</evidence>
<dbReference type="SUPFAM" id="SSF53098">
    <property type="entry name" value="Ribonuclease H-like"/>
    <property type="match status" value="1"/>
</dbReference>
<dbReference type="GO" id="GO:0006261">
    <property type="term" value="P:DNA-templated DNA replication"/>
    <property type="evidence" value="ECO:0007669"/>
    <property type="project" value="TreeGrafter"/>
</dbReference>
<proteinExistence type="inferred from homology"/>
<protein>
    <recommendedName>
        <fullName evidence="7">DNA polymerase</fullName>
        <ecNumber evidence="7">2.7.7.7</ecNumber>
    </recommendedName>
</protein>
<dbReference type="InterPro" id="IPR023211">
    <property type="entry name" value="DNA_pol_palm_dom_sf"/>
</dbReference>
<organism evidence="10 11">
    <name type="scientific">Methermicoccus shengliensis</name>
    <dbReference type="NCBI Taxonomy" id="660064"/>
    <lineage>
        <taxon>Archaea</taxon>
        <taxon>Methanobacteriati</taxon>
        <taxon>Methanobacteriota</taxon>
        <taxon>Stenosarchaea group</taxon>
        <taxon>Methanomicrobia</taxon>
        <taxon>Methanosarcinales</taxon>
        <taxon>Methermicoccaceae</taxon>
        <taxon>Methermicoccus</taxon>
    </lineage>
</organism>
<dbReference type="InterPro" id="IPR042087">
    <property type="entry name" value="DNA_pol_B_thumb"/>
</dbReference>
<comment type="similarity">
    <text evidence="1 7">Belongs to the DNA polymerase type-B family.</text>
</comment>
<dbReference type="Gene3D" id="3.90.1600.10">
    <property type="entry name" value="Palm domain of DNA polymerase"/>
    <property type="match status" value="1"/>
</dbReference>
<dbReference type="Gene3D" id="1.10.132.60">
    <property type="entry name" value="DNA polymerase family B, C-terminal domain"/>
    <property type="match status" value="1"/>
</dbReference>
<evidence type="ECO:0000313" key="11">
    <source>
        <dbReference type="Proteomes" id="UP000600363"/>
    </source>
</evidence>
<evidence type="ECO:0000256" key="2">
    <source>
        <dbReference type="ARBA" id="ARBA00022679"/>
    </source>
</evidence>
<gene>
    <name evidence="10" type="ORF">HA299_05960</name>
</gene>
<evidence type="ECO:0000256" key="3">
    <source>
        <dbReference type="ARBA" id="ARBA00022695"/>
    </source>
</evidence>
<name>A0A832RYA1_9EURY</name>
<dbReference type="GO" id="GO:0003677">
    <property type="term" value="F:DNA binding"/>
    <property type="evidence" value="ECO:0007669"/>
    <property type="project" value="UniProtKB-KW"/>
</dbReference>
<dbReference type="PANTHER" id="PTHR10322">
    <property type="entry name" value="DNA POLYMERASE CATALYTIC SUBUNIT"/>
    <property type="match status" value="1"/>
</dbReference>
<dbReference type="PRINTS" id="PR00106">
    <property type="entry name" value="DNAPOLB"/>
</dbReference>
<dbReference type="Gene3D" id="3.30.420.10">
    <property type="entry name" value="Ribonuclease H-like superfamily/Ribonuclease H"/>
    <property type="match status" value="1"/>
</dbReference>
<evidence type="ECO:0000256" key="4">
    <source>
        <dbReference type="ARBA" id="ARBA00022932"/>
    </source>
</evidence>
<accession>A0A832RYA1</accession>
<evidence type="ECO:0000259" key="9">
    <source>
        <dbReference type="Pfam" id="PF03104"/>
    </source>
</evidence>
<dbReference type="PROSITE" id="PS00116">
    <property type="entry name" value="DNA_POLYMERASE_B"/>
    <property type="match status" value="1"/>
</dbReference>
<dbReference type="InterPro" id="IPR006134">
    <property type="entry name" value="DNA-dir_DNA_pol_B_multi_dom"/>
</dbReference>
<dbReference type="Gene3D" id="3.30.342.10">
    <property type="entry name" value="DNA Polymerase, chain B, domain 1"/>
    <property type="match status" value="1"/>
</dbReference>
<dbReference type="Proteomes" id="UP000600363">
    <property type="component" value="Unassembled WGS sequence"/>
</dbReference>
<feature type="domain" description="DNA-directed DNA polymerase family B exonuclease" evidence="9">
    <location>
        <begin position="115"/>
        <end position="340"/>
    </location>
</feature>
<evidence type="ECO:0000256" key="6">
    <source>
        <dbReference type="ARBA" id="ARBA00049244"/>
    </source>
</evidence>
<comment type="caution">
    <text evidence="10">The sequence shown here is derived from an EMBL/GenBank/DDBJ whole genome shotgun (WGS) entry which is preliminary data.</text>
</comment>
<sequence>MGQMRFQLLDIDYVPFHNEPVLRLFGRGEDGKSVCCFVFGFEPYFYVGCSDIERTRSELLERFGGYIRRIEDVERYEPVGYQTKKQKMLKVYTHLPSDVAKLREELTTIPSIHGIYESDILFRYRFMLDAGLGGMEWVEVVEVEEGGEGVPDELLEGIQCDRVVVASAIRRYEQHMDAPLRYLAFDIECLPIGGKMPQPNEAPIIMVSLAFEPAHEGYDSLVLVARPLENAGNGVLVFDNEEQMLREFVSIVVDYDPDVIMGYNSNGFDFPYLLDRLRHLRKKKGNEQLLLTLGRDRSKEVSYRRFGYMPSVNVVGRIVADGLSLVRRDFSLKQYTLSNVAHELLDTEKLELPFSEMESVWQDDARLPELIAYSRRDAELVMRLVLGLHLLDRYFAIARLSGTLAQDVLDRGQTVMVENLLIRAFLEHERVVYPKPRGGDVDERLEKELQGAEVLDPVKGLHENVLVLDYRSLYPTIIMAYNICYSTLLTEQQAEQLEHITTPNGAKFVSPSVFRGIVPKILEHILEERMRTRRQMEGTQTPPEQYRALDARQKALKVLLNSFYGYYGHAMARLYVPEMAAAITSYGRENILNTRRIVEEEIARVWADGDVDVDVDVSLDEASGGRKFELKVVYGDTDSVFVKVIPEDGGDVSLEVLERIGRTIANIVSERLPDPMELRLDAIAKRALFIAKKRYALWVFRRRGEEFEDSIVVRGMETVRRDWCELTSKVVNHVLELVLKEGDVRGAVQLVRKVVQQLKNIDPVHDEHLFEDLILTRRYTKHPDKYQNRQPHITVVEKLRSRGLEKYSIGDRVPFVITAGSGLMVDRAEDPEYVREHHIPLDTEYYINKQILPPVMRILELFVGKGALTGMLSSVQHEMRSDARQSTLSDFM</sequence>
<evidence type="ECO:0000259" key="8">
    <source>
        <dbReference type="Pfam" id="PF00136"/>
    </source>
</evidence>
<dbReference type="RefSeq" id="WP_084174049.1">
    <property type="nucleotide sequence ID" value="NZ_DUIH01000021.1"/>
</dbReference>
<feature type="domain" description="DNA-directed DNA polymerase family B multifunctional" evidence="8">
    <location>
        <begin position="406"/>
        <end position="860"/>
    </location>
</feature>
<dbReference type="SUPFAM" id="SSF56672">
    <property type="entry name" value="DNA/RNA polymerases"/>
    <property type="match status" value="1"/>
</dbReference>
<dbReference type="Pfam" id="PF00136">
    <property type="entry name" value="DNA_pol_B"/>
    <property type="match status" value="1"/>
</dbReference>
<dbReference type="InterPro" id="IPR036397">
    <property type="entry name" value="RNaseH_sf"/>
</dbReference>
<keyword evidence="4 7" id="KW-0239">DNA-directed DNA polymerase</keyword>
<dbReference type="InterPro" id="IPR017964">
    <property type="entry name" value="DNA-dir_DNA_pol_B_CS"/>
</dbReference>
<dbReference type="EC" id="2.7.7.7" evidence="7"/>